<keyword evidence="14" id="KW-1185">Reference proteome</keyword>
<organism evidence="13 14">
    <name type="scientific">Candidatus Nitrosocaldus cavascurensis</name>
    <dbReference type="NCBI Taxonomy" id="2058097"/>
    <lineage>
        <taxon>Archaea</taxon>
        <taxon>Nitrososphaerota</taxon>
        <taxon>Nitrososphaeria</taxon>
        <taxon>Candidatus Nitrosocaldales</taxon>
        <taxon>Candidatus Nitrosocaldaceae</taxon>
        <taxon>Candidatus Nitrosocaldus</taxon>
    </lineage>
</organism>
<evidence type="ECO:0000256" key="10">
    <source>
        <dbReference type="PIRSR" id="PIRSR016496-1"/>
    </source>
</evidence>
<feature type="binding site" evidence="10">
    <location>
        <position position="214"/>
    </location>
    <ligand>
        <name>ATP</name>
        <dbReference type="ChEBI" id="CHEBI:30616"/>
    </ligand>
</feature>
<evidence type="ECO:0000313" key="14">
    <source>
        <dbReference type="Proteomes" id="UP000236248"/>
    </source>
</evidence>
<evidence type="ECO:0000256" key="5">
    <source>
        <dbReference type="ARBA" id="ARBA00022741"/>
    </source>
</evidence>
<dbReference type="SUPFAM" id="SSF53633">
    <property type="entry name" value="Carbamate kinase-like"/>
    <property type="match status" value="1"/>
</dbReference>
<dbReference type="InterPro" id="IPR001048">
    <property type="entry name" value="Asp/Glu/Uridylate_kinase"/>
</dbReference>
<gene>
    <name evidence="13" type="ORF">NCAV_1517</name>
</gene>
<evidence type="ECO:0000256" key="8">
    <source>
        <dbReference type="ARBA" id="ARBA00023229"/>
    </source>
</evidence>
<sequence>MESRVSMLALIKLGGSIVTFKDKPLAFNAPALEGVSRILKRISDEVQIIVVHGGGSFGHYYSVIYDMHSKPAEYSKEGVSRVRCSMVDLNNRIVNVMLEQGLRPYTIHPSSFIGEGKVPISSRVEELYDISKDGLIPVTHGDVMHYQDNLYYILSGDEIMSILAEHLGERVSVVLFTLAVDGVYKDMQSRELIRELRYASDASMDDVSMDVTGGMRRKVREGFKIASLGIDVWFVNGMHPERVEDVLRGKDTIGTVIRGNRVGREGSEMVA</sequence>
<feature type="binding site" evidence="10">
    <location>
        <begin position="12"/>
        <end position="16"/>
    </location>
    <ligand>
        <name>ATP</name>
        <dbReference type="ChEBI" id="CHEBI:30616"/>
    </ligand>
</feature>
<dbReference type="PIRSF" id="PIRSF016496">
    <property type="entry name" value="Kin_FomA"/>
    <property type="match status" value="1"/>
</dbReference>
<evidence type="ECO:0000256" key="6">
    <source>
        <dbReference type="ARBA" id="ARBA00022777"/>
    </source>
</evidence>
<keyword evidence="5 10" id="KW-0547">Nucleotide-binding</keyword>
<evidence type="ECO:0000259" key="12">
    <source>
        <dbReference type="Pfam" id="PF00696"/>
    </source>
</evidence>
<proteinExistence type="inferred from homology"/>
<evidence type="ECO:0000256" key="11">
    <source>
        <dbReference type="PIRSR" id="PIRSR016496-2"/>
    </source>
</evidence>
<evidence type="ECO:0000256" key="4">
    <source>
        <dbReference type="ARBA" id="ARBA00022679"/>
    </source>
</evidence>
<dbReference type="GeneID" id="41595509"/>
<protein>
    <recommendedName>
        <fullName evidence="3">Isopentenyl phosphate kinase</fullName>
        <ecNumber evidence="2">2.7.4.26</ecNumber>
    </recommendedName>
</protein>
<dbReference type="RefSeq" id="WP_103286705.1">
    <property type="nucleotide sequence ID" value="NZ_LT981265.1"/>
</dbReference>
<feature type="binding site" evidence="10">
    <location>
        <position position="156"/>
    </location>
    <ligand>
        <name>substrate</name>
    </ligand>
</feature>
<dbReference type="GO" id="GO:0102043">
    <property type="term" value="F:isopentenyl phosphate kinase activity"/>
    <property type="evidence" value="ECO:0007669"/>
    <property type="project" value="UniProtKB-EC"/>
</dbReference>
<evidence type="ECO:0000313" key="13">
    <source>
        <dbReference type="EMBL" id="SPC34683.1"/>
    </source>
</evidence>
<accession>A0A2K5ASR3</accession>
<keyword evidence="7 10" id="KW-0067">ATP-binding</keyword>
<feature type="binding site" evidence="10">
    <location>
        <position position="218"/>
    </location>
    <ligand>
        <name>ATP</name>
        <dbReference type="ChEBI" id="CHEBI:30616"/>
    </ligand>
</feature>
<feature type="binding site" evidence="10">
    <location>
        <position position="55"/>
    </location>
    <ligand>
        <name>ATP</name>
        <dbReference type="ChEBI" id="CHEBI:30616"/>
    </ligand>
</feature>
<keyword evidence="8" id="KW-0414">Isoprene biosynthesis</keyword>
<name>A0A2K5ASR3_9ARCH</name>
<dbReference type="PANTHER" id="PTHR43654">
    <property type="entry name" value="GLUTAMATE 5-KINASE"/>
    <property type="match status" value="1"/>
</dbReference>
<dbReference type="EMBL" id="LT981265">
    <property type="protein sequence ID" value="SPC34683.1"/>
    <property type="molecule type" value="Genomic_DNA"/>
</dbReference>
<dbReference type="Gene3D" id="3.40.1160.10">
    <property type="entry name" value="Acetylglutamate kinase-like"/>
    <property type="match status" value="1"/>
</dbReference>
<evidence type="ECO:0000256" key="7">
    <source>
        <dbReference type="ARBA" id="ARBA00022840"/>
    </source>
</evidence>
<feature type="binding site" evidence="10">
    <location>
        <position position="54"/>
    </location>
    <ligand>
        <name>substrate</name>
    </ligand>
</feature>
<dbReference type="CDD" id="cd04241">
    <property type="entry name" value="AAK_FomA-like"/>
    <property type="match status" value="1"/>
</dbReference>
<dbReference type="GO" id="GO:0005524">
    <property type="term" value="F:ATP binding"/>
    <property type="evidence" value="ECO:0007669"/>
    <property type="project" value="UniProtKB-KW"/>
</dbReference>
<comment type="similarity">
    <text evidence="1">Belongs to the isopentenyl phosphate kinase family.</text>
</comment>
<dbReference type="GO" id="GO:0016301">
    <property type="term" value="F:kinase activity"/>
    <property type="evidence" value="ECO:0007669"/>
    <property type="project" value="UniProtKB-KW"/>
</dbReference>
<feature type="domain" description="Aspartate/glutamate/uridylate kinase" evidence="12">
    <location>
        <begin position="7"/>
        <end position="236"/>
    </location>
</feature>
<dbReference type="GO" id="GO:0016114">
    <property type="term" value="P:terpenoid biosynthetic process"/>
    <property type="evidence" value="ECO:0007669"/>
    <property type="project" value="TreeGrafter"/>
</dbReference>
<dbReference type="KEGG" id="ncv:NCAV_1517"/>
<dbReference type="InterPro" id="IPR036393">
    <property type="entry name" value="AceGlu_kinase-like_sf"/>
</dbReference>
<comment type="catalytic activity">
    <reaction evidence="9">
        <text>isopentenyl phosphate + ATP = isopentenyl diphosphate + ADP</text>
        <dbReference type="Rhea" id="RHEA:33963"/>
        <dbReference type="ChEBI" id="CHEBI:30616"/>
        <dbReference type="ChEBI" id="CHEBI:65078"/>
        <dbReference type="ChEBI" id="CHEBI:128769"/>
        <dbReference type="ChEBI" id="CHEBI:456216"/>
        <dbReference type="EC" id="2.7.4.26"/>
    </reaction>
</comment>
<evidence type="ECO:0000256" key="2">
    <source>
        <dbReference type="ARBA" id="ARBA00012908"/>
    </source>
</evidence>
<dbReference type="PANTHER" id="PTHR43654:SF1">
    <property type="entry name" value="ISOPENTENYL PHOSPHATE KINASE"/>
    <property type="match status" value="1"/>
</dbReference>
<feature type="site" description="Transition state stabilizer" evidence="11">
    <location>
        <position position="21"/>
    </location>
</feature>
<dbReference type="GO" id="GO:0005829">
    <property type="term" value="C:cytosol"/>
    <property type="evidence" value="ECO:0007669"/>
    <property type="project" value="TreeGrafter"/>
</dbReference>
<keyword evidence="6 13" id="KW-0418">Kinase</keyword>
<evidence type="ECO:0000256" key="9">
    <source>
        <dbReference type="ARBA" id="ARBA00049063"/>
    </source>
</evidence>
<reference evidence="14" key="1">
    <citation type="submission" date="2018-01" db="EMBL/GenBank/DDBJ databases">
        <authorList>
            <person name="Kerou L M."/>
        </authorList>
    </citation>
    <scope>NUCLEOTIDE SEQUENCE [LARGE SCALE GENOMIC DNA]</scope>
    <source>
        <strain evidence="14">SCU2</strain>
    </source>
</reference>
<evidence type="ECO:0000256" key="1">
    <source>
        <dbReference type="ARBA" id="ARBA00010540"/>
    </source>
</evidence>
<dbReference type="InterPro" id="IPR024192">
    <property type="entry name" value="Fosfomycin_R_FomA-type"/>
</dbReference>
<dbReference type="EC" id="2.7.4.26" evidence="2"/>
<feature type="binding site" evidence="10">
    <location>
        <position position="59"/>
    </location>
    <ligand>
        <name>substrate</name>
    </ligand>
</feature>
<dbReference type="Pfam" id="PF00696">
    <property type="entry name" value="AA_kinase"/>
    <property type="match status" value="1"/>
</dbReference>
<dbReference type="NCBIfam" id="NF040647">
    <property type="entry name" value="IPPK_Arch"/>
    <property type="match status" value="1"/>
</dbReference>
<dbReference type="Proteomes" id="UP000236248">
    <property type="component" value="Chromosome NCAV"/>
</dbReference>
<evidence type="ECO:0000256" key="3">
    <source>
        <dbReference type="ARBA" id="ARBA00017267"/>
    </source>
</evidence>
<dbReference type="AlphaFoldDB" id="A0A2K5ASR3"/>
<keyword evidence="4" id="KW-0808">Transferase</keyword>